<dbReference type="GO" id="GO:0030473">
    <property type="term" value="P:nuclear migration along microtubule"/>
    <property type="evidence" value="ECO:0007669"/>
    <property type="project" value="UniProtKB-ARBA"/>
</dbReference>
<keyword evidence="4" id="KW-0132">Cell division</keyword>
<evidence type="ECO:0000256" key="9">
    <source>
        <dbReference type="PROSITE-ProRule" id="PRU00576"/>
    </source>
</evidence>
<dbReference type="InterPro" id="IPR027328">
    <property type="entry name" value="MAPRE"/>
</dbReference>
<dbReference type="Pfam" id="PF00307">
    <property type="entry name" value="CH"/>
    <property type="match status" value="1"/>
</dbReference>
<evidence type="ECO:0000256" key="7">
    <source>
        <dbReference type="ARBA" id="ARBA00023212"/>
    </source>
</evidence>
<dbReference type="GO" id="GO:0051010">
    <property type="term" value="F:microtubule plus-end binding"/>
    <property type="evidence" value="ECO:0007669"/>
    <property type="project" value="UniProtKB-ARBA"/>
</dbReference>
<dbReference type="GO" id="GO:0072686">
    <property type="term" value="C:mitotic spindle"/>
    <property type="evidence" value="ECO:0007669"/>
    <property type="project" value="UniProtKB-ARBA"/>
</dbReference>
<dbReference type="Gene3D" id="1.20.5.1430">
    <property type="match status" value="1"/>
</dbReference>
<evidence type="ECO:0000256" key="5">
    <source>
        <dbReference type="ARBA" id="ARBA00022701"/>
    </source>
</evidence>
<dbReference type="SUPFAM" id="SSF47576">
    <property type="entry name" value="Calponin-homology domain, CH-domain"/>
    <property type="match status" value="1"/>
</dbReference>
<dbReference type="PROSITE" id="PS51230">
    <property type="entry name" value="EB1_C"/>
    <property type="match status" value="1"/>
</dbReference>
<evidence type="ECO:0000313" key="14">
    <source>
        <dbReference type="Proteomes" id="UP000518752"/>
    </source>
</evidence>
<reference evidence="13 14" key="1">
    <citation type="journal article" date="2020" name="ISME J.">
        <title>Uncovering the hidden diversity of litter-decomposition mechanisms in mushroom-forming fungi.</title>
        <authorList>
            <person name="Floudas D."/>
            <person name="Bentzer J."/>
            <person name="Ahren D."/>
            <person name="Johansson T."/>
            <person name="Persson P."/>
            <person name="Tunlid A."/>
        </authorList>
    </citation>
    <scope>NUCLEOTIDE SEQUENCE [LARGE SCALE GENOMIC DNA]</scope>
    <source>
        <strain evidence="13 14">CBS 406.79</strain>
    </source>
</reference>
<dbReference type="PANTHER" id="PTHR10623">
    <property type="entry name" value="MICROTUBULE-ASSOCIATED PROTEIN RP/EB FAMILY MEMBER"/>
    <property type="match status" value="1"/>
</dbReference>
<comment type="similarity">
    <text evidence="2">Belongs to the MAPRE family.</text>
</comment>
<keyword evidence="6" id="KW-0498">Mitosis</keyword>
<dbReference type="EMBL" id="JAACJN010000433">
    <property type="protein sequence ID" value="KAF5343791.1"/>
    <property type="molecule type" value="Genomic_DNA"/>
</dbReference>
<dbReference type="AlphaFoldDB" id="A0A8H5CL49"/>
<dbReference type="Gene3D" id="1.10.418.10">
    <property type="entry name" value="Calponin-like domain"/>
    <property type="match status" value="1"/>
</dbReference>
<keyword evidence="8" id="KW-0131">Cell cycle</keyword>
<evidence type="ECO:0000256" key="8">
    <source>
        <dbReference type="ARBA" id="ARBA00023306"/>
    </source>
</evidence>
<dbReference type="InterPro" id="IPR036872">
    <property type="entry name" value="CH_dom_sf"/>
</dbReference>
<dbReference type="GO" id="GO:0035372">
    <property type="term" value="P:protein localization to microtubule"/>
    <property type="evidence" value="ECO:0007669"/>
    <property type="project" value="UniProtKB-ARBA"/>
</dbReference>
<keyword evidence="7" id="KW-0206">Cytoskeleton</keyword>
<keyword evidence="5 9" id="KW-0493">Microtubule</keyword>
<comment type="caution">
    <text evidence="13">The sequence shown here is derived from an EMBL/GenBank/DDBJ whole genome shotgun (WGS) entry which is preliminary data.</text>
</comment>
<evidence type="ECO:0000259" key="11">
    <source>
        <dbReference type="PROSITE" id="PS50021"/>
    </source>
</evidence>
<evidence type="ECO:0000259" key="12">
    <source>
        <dbReference type="PROSITE" id="PS51230"/>
    </source>
</evidence>
<dbReference type="InterPro" id="IPR001715">
    <property type="entry name" value="CH_dom"/>
</dbReference>
<dbReference type="Proteomes" id="UP000518752">
    <property type="component" value="Unassembled WGS sequence"/>
</dbReference>
<dbReference type="InterPro" id="IPR036133">
    <property type="entry name" value="EB1_C_sf"/>
</dbReference>
<evidence type="ECO:0000256" key="4">
    <source>
        <dbReference type="ARBA" id="ARBA00022618"/>
    </source>
</evidence>
<dbReference type="GO" id="GO:0051233">
    <property type="term" value="C:spindle midzone"/>
    <property type="evidence" value="ECO:0007669"/>
    <property type="project" value="UniProtKB-ARBA"/>
</dbReference>
<evidence type="ECO:0000313" key="13">
    <source>
        <dbReference type="EMBL" id="KAF5343791.1"/>
    </source>
</evidence>
<name>A0A8H5CL49_9AGAR</name>
<feature type="domain" description="EB1 C-terminal" evidence="12">
    <location>
        <begin position="144"/>
        <end position="218"/>
    </location>
</feature>
<accession>A0A8H5CL49</accession>
<evidence type="ECO:0000256" key="3">
    <source>
        <dbReference type="ARBA" id="ARBA00022490"/>
    </source>
</evidence>
<keyword evidence="3" id="KW-0963">Cytoplasm</keyword>
<dbReference type="PROSITE" id="PS50021">
    <property type="entry name" value="CH"/>
    <property type="match status" value="1"/>
</dbReference>
<evidence type="ECO:0000256" key="6">
    <source>
        <dbReference type="ARBA" id="ARBA00022776"/>
    </source>
</evidence>
<dbReference type="SUPFAM" id="SSF140612">
    <property type="entry name" value="EB1 dimerisation domain-like"/>
    <property type="match status" value="1"/>
</dbReference>
<feature type="coiled-coil region" evidence="10">
    <location>
        <begin position="152"/>
        <end position="186"/>
    </location>
</feature>
<comment type="subcellular location">
    <subcellularLocation>
        <location evidence="1">Cytoplasm</location>
        <location evidence="1">Cytoskeleton</location>
    </subcellularLocation>
</comment>
<dbReference type="GO" id="GO:0035371">
    <property type="term" value="C:microtubule plus-end"/>
    <property type="evidence" value="ECO:0007669"/>
    <property type="project" value="UniProtKB-ARBA"/>
</dbReference>
<evidence type="ECO:0000256" key="2">
    <source>
        <dbReference type="ARBA" id="ARBA00010729"/>
    </source>
</evidence>
<dbReference type="Pfam" id="PF03271">
    <property type="entry name" value="EB1"/>
    <property type="match status" value="1"/>
</dbReference>
<dbReference type="FunFam" id="1.10.418.10:FF:000028">
    <property type="entry name" value="RP/EB family microtubule-associated protein"/>
    <property type="match status" value="1"/>
</dbReference>
<dbReference type="InterPro" id="IPR004953">
    <property type="entry name" value="EB1_C"/>
</dbReference>
<dbReference type="FunFam" id="1.20.5.1430:FF:000005">
    <property type="entry name" value="Eb1, isoform E"/>
    <property type="match status" value="1"/>
</dbReference>
<dbReference type="GO" id="GO:0051301">
    <property type="term" value="P:cell division"/>
    <property type="evidence" value="ECO:0007669"/>
    <property type="project" value="UniProtKB-KW"/>
</dbReference>
<dbReference type="OrthoDB" id="2119228at2759"/>
<organism evidence="13 14">
    <name type="scientific">Collybiopsis confluens</name>
    <dbReference type="NCBI Taxonomy" id="2823264"/>
    <lineage>
        <taxon>Eukaryota</taxon>
        <taxon>Fungi</taxon>
        <taxon>Dikarya</taxon>
        <taxon>Basidiomycota</taxon>
        <taxon>Agaricomycotina</taxon>
        <taxon>Agaricomycetes</taxon>
        <taxon>Agaricomycetidae</taxon>
        <taxon>Agaricales</taxon>
        <taxon>Marasmiineae</taxon>
        <taxon>Omphalotaceae</taxon>
        <taxon>Collybiopsis</taxon>
    </lineage>
</organism>
<keyword evidence="14" id="KW-1185">Reference proteome</keyword>
<evidence type="ECO:0000256" key="10">
    <source>
        <dbReference type="SAM" id="Coils"/>
    </source>
</evidence>
<evidence type="ECO:0000256" key="1">
    <source>
        <dbReference type="ARBA" id="ARBA00004245"/>
    </source>
</evidence>
<keyword evidence="10" id="KW-0175">Coiled coil</keyword>
<gene>
    <name evidence="13" type="ORF">D9757_014117</name>
</gene>
<feature type="domain" description="Calponin-homology (CH)" evidence="11">
    <location>
        <begin position="1"/>
        <end position="104"/>
    </location>
</feature>
<proteinExistence type="inferred from homology"/>
<protein>
    <submittedName>
        <fullName evidence="13">Uncharacterized protein</fullName>
    </submittedName>
</protein>
<sequence>MTSRADLLAWLNDLLQINYTKVEQCGTGAAYCQVIDSIYGDLPMSRVKMNAKHEYEYIANFKVMQNVFKAKKIDKPITIEKLVKCKMQNYGGQGYDPVARRKGAPTDSPATIAPLAAGGGRTAGLNVGGTRAGGRTPISGHRSGSTQPNEAVQLLQAQVKEMSVHLEGLEKERDFYFEKLREIELLVQERLESEGAPDDPTLRRIQTILYSTEDGFEVPEGALVNEGKHSLTRRKRRSDCPCMTETFFVHLSSFLCTPISPVCLDVSIKEPFLQNLYDILSTAVLNVWLLFKRNRVFCLRMSY</sequence>